<reference evidence="1" key="1">
    <citation type="submission" date="2014-11" db="EMBL/GenBank/DDBJ databases">
        <authorList>
            <person name="Amaro Gonzalez C."/>
        </authorList>
    </citation>
    <scope>NUCLEOTIDE SEQUENCE</scope>
</reference>
<proteinExistence type="predicted"/>
<reference evidence="1" key="2">
    <citation type="journal article" date="2015" name="Fish Shellfish Immunol.">
        <title>Early steps in the European eel (Anguilla anguilla)-Vibrio vulnificus interaction in the gills: Role of the RtxA13 toxin.</title>
        <authorList>
            <person name="Callol A."/>
            <person name="Pajuelo D."/>
            <person name="Ebbesson L."/>
            <person name="Teles M."/>
            <person name="MacKenzie S."/>
            <person name="Amaro C."/>
        </authorList>
    </citation>
    <scope>NUCLEOTIDE SEQUENCE</scope>
</reference>
<sequence length="15" mass="1758">MTNNLRATALYDIVY</sequence>
<dbReference type="EMBL" id="GBXM01001106">
    <property type="protein sequence ID" value="JAI07472.1"/>
    <property type="molecule type" value="Transcribed_RNA"/>
</dbReference>
<protein>
    <submittedName>
        <fullName evidence="1">Uncharacterized protein</fullName>
    </submittedName>
</protein>
<evidence type="ECO:0000313" key="1">
    <source>
        <dbReference type="EMBL" id="JAI07472.1"/>
    </source>
</evidence>
<accession>A0A0E9XYH1</accession>
<organism evidence="1">
    <name type="scientific">Anguilla anguilla</name>
    <name type="common">European freshwater eel</name>
    <name type="synonym">Muraena anguilla</name>
    <dbReference type="NCBI Taxonomy" id="7936"/>
    <lineage>
        <taxon>Eukaryota</taxon>
        <taxon>Metazoa</taxon>
        <taxon>Chordata</taxon>
        <taxon>Craniata</taxon>
        <taxon>Vertebrata</taxon>
        <taxon>Euteleostomi</taxon>
        <taxon>Actinopterygii</taxon>
        <taxon>Neopterygii</taxon>
        <taxon>Teleostei</taxon>
        <taxon>Anguilliformes</taxon>
        <taxon>Anguillidae</taxon>
        <taxon>Anguilla</taxon>
    </lineage>
</organism>
<name>A0A0E9XYH1_ANGAN</name>